<feature type="transmembrane region" description="Helical" evidence="2">
    <location>
        <begin position="18"/>
        <end position="36"/>
    </location>
</feature>
<dbReference type="Gene3D" id="3.40.50.300">
    <property type="entry name" value="P-loop containing nucleotide triphosphate hydrolases"/>
    <property type="match status" value="1"/>
</dbReference>
<feature type="transmembrane region" description="Helical" evidence="2">
    <location>
        <begin position="179"/>
        <end position="197"/>
    </location>
</feature>
<feature type="transmembrane region" description="Helical" evidence="2">
    <location>
        <begin position="228"/>
        <end position="248"/>
    </location>
</feature>
<feature type="transmembrane region" description="Helical" evidence="2">
    <location>
        <begin position="539"/>
        <end position="557"/>
    </location>
</feature>
<dbReference type="InterPro" id="IPR027417">
    <property type="entry name" value="P-loop_NTPase"/>
</dbReference>
<feature type="coiled-coil region" evidence="1">
    <location>
        <begin position="1152"/>
        <end position="1240"/>
    </location>
</feature>
<gene>
    <name evidence="3" type="ORF">AMON00008_LOCUS17575</name>
</gene>
<sequence length="1435" mass="157507">MEAAGGAGAYDHHLPGEITMLALSILLVSIWARKWVQLVQIKQQDWRQSNPAARVQSRRCLEALLSSPPGARARSQQSLQWSRREAAKSLVPELLSVISTATFFAVKPGDISSYGMSGAGESLMLFYAVIAGGIVLQTLLDSAVLWQLVEQFLGFWLVKNTQHAQRILLPILAGTSRRGSLVGYAILAIDIFWMYAVKSATFPLFCSYETAPPQLPTAAHITCWDNHYHWFLVFLSGWGLIGIFTWNLSMVVRKCNWPSNAYWHGFTGLYEKVDEAANGVCGLRLQVREDEDGQNSVVLSLAGKLPQGTLGYLKWLYEPWQPHRHEAKVLLPLEESPPAFHVLLRHAQATADPDPAKKPGTGQKLTDDLLEAGAQSSTTSVLKTELKVEALDAEDGDGRRGLRISPCSTADAAKSELLDRLAGQWRQVAFLKPPHAVEPIPYFLITVLKVAATMAWSAYTRPHVKEGWRVVTVLAMVSCALLIAWISHVSKPSVYACVNTLNVAVLLAASAASLASLALASVAPTGGLLVLGVSSAGRWLGFAAVAVFCALLASVVLRGTRFTEALPEAWWDRADAWLPLWCVNLGEIGRTIDPLSVEEWRDGYRQMTEFLGSEVEPSQILNESLGPVRIVEVWACAGSPRRTWPGAAEPRERLEWVPYERWARDSQNKQGVLSRVFGGSAGGCPGPAEGSYGGKVRVVSESHSWLSLAAMARCLQQVETSNGPEVQRLNLQEKGFRLQDVPEHIPRVLPIGLCGSGKTTLLSALGGLTHSNEAFEIKDGPQRGGVTKDTTAVRLGDERLLIDMPGVGDGGREDVLEFLNVTKRKLAGCPQGACVADPEAQRRLCVNHFLLTVRATETRFSKQREPLKLLSRHLGSMIADPGLLTVVFTDAGHVPFAEQQREIVKAFEEEFACILPRAPKLALATIQADFSQGATPCIFIETPAVLPDRAWKYPIAEQALARRALRLIEARVAASVERQVPTFRWPPVLGEYSGIQLVHEQSQELQDVLTPTFEYPGLPAQDPDWEWSLDRAVGALGIAQTGGLGRLQGSVPECGYHDFHVVAGVRVPPGLFEDPVPIRTELRVHLQIGHTRRALEALLEGLGRTSGSGRVSVPREDLLAFAASGKPDTKEAAAKLSGRLGDRGGLPASQFKQLVEEVAEQVIRERAETNERVNSAMKMVRQQQEEHLKELEEKTRVIREQQEKHDRELNEKKRVIREQQRELEERQRAIEALRKDAEASVRAFAKTFDSVEEIRLHAEKGPGKFNVTSDGNCVVLSKTGNAPGSVSSMLPLSDQRPTCMVITYDVEDQHQTTVGLQAADGGDPYYGSYTFNSCRRKPGGNKDGACENVRFPGGRVPWMEGGQSATLLFQPKEGRLLLLHHQRGEAVAFVGLDASMRMSLHLASWKAGNKLTLRRPTQEEVLAAQDAEDVAAHPL</sequence>
<keyword evidence="2" id="KW-0812">Transmembrane</keyword>
<reference evidence="3" key="1">
    <citation type="submission" date="2021-01" db="EMBL/GenBank/DDBJ databases">
        <authorList>
            <person name="Corre E."/>
            <person name="Pelletier E."/>
            <person name="Niang G."/>
            <person name="Scheremetjew M."/>
            <person name="Finn R."/>
            <person name="Kale V."/>
            <person name="Holt S."/>
            <person name="Cochrane G."/>
            <person name="Meng A."/>
            <person name="Brown T."/>
            <person name="Cohen L."/>
        </authorList>
    </citation>
    <scope>NUCLEOTIDE SEQUENCE</scope>
    <source>
        <strain evidence="3">CCMP3105</strain>
    </source>
</reference>
<dbReference type="SUPFAM" id="SSF52540">
    <property type="entry name" value="P-loop containing nucleoside triphosphate hydrolases"/>
    <property type="match status" value="1"/>
</dbReference>
<protein>
    <submittedName>
        <fullName evidence="3">Uncharacterized protein</fullName>
    </submittedName>
</protein>
<evidence type="ECO:0000313" key="3">
    <source>
        <dbReference type="EMBL" id="CAE4578192.1"/>
    </source>
</evidence>
<dbReference type="EMBL" id="HBNR01026063">
    <property type="protein sequence ID" value="CAE4578192.1"/>
    <property type="molecule type" value="Transcribed_RNA"/>
</dbReference>
<organism evidence="3">
    <name type="scientific">Alexandrium monilatum</name>
    <dbReference type="NCBI Taxonomy" id="311494"/>
    <lineage>
        <taxon>Eukaryota</taxon>
        <taxon>Sar</taxon>
        <taxon>Alveolata</taxon>
        <taxon>Dinophyceae</taxon>
        <taxon>Gonyaulacales</taxon>
        <taxon>Pyrocystaceae</taxon>
        <taxon>Alexandrium</taxon>
    </lineage>
</organism>
<evidence type="ECO:0000256" key="2">
    <source>
        <dbReference type="SAM" id="Phobius"/>
    </source>
</evidence>
<keyword evidence="2" id="KW-0472">Membrane</keyword>
<keyword evidence="2" id="KW-1133">Transmembrane helix</keyword>
<name>A0A7S4QD48_9DINO</name>
<feature type="transmembrane region" description="Helical" evidence="2">
    <location>
        <begin position="471"/>
        <end position="489"/>
    </location>
</feature>
<proteinExistence type="predicted"/>
<evidence type="ECO:0000256" key="1">
    <source>
        <dbReference type="SAM" id="Coils"/>
    </source>
</evidence>
<keyword evidence="1" id="KW-0175">Coiled coil</keyword>
<accession>A0A7S4QD48</accession>